<evidence type="ECO:0000256" key="1">
    <source>
        <dbReference type="ARBA" id="ARBA00022801"/>
    </source>
</evidence>
<dbReference type="Pfam" id="PF13419">
    <property type="entry name" value="HAD_2"/>
    <property type="match status" value="1"/>
</dbReference>
<dbReference type="SUPFAM" id="SSF56784">
    <property type="entry name" value="HAD-like"/>
    <property type="match status" value="1"/>
</dbReference>
<dbReference type="Proteomes" id="UP000199318">
    <property type="component" value="Unassembled WGS sequence"/>
</dbReference>
<dbReference type="PANTHER" id="PTHR43316">
    <property type="entry name" value="HYDROLASE, HALOACID DELAHOGENASE-RELATED"/>
    <property type="match status" value="1"/>
</dbReference>
<dbReference type="InterPro" id="IPR036412">
    <property type="entry name" value="HAD-like_sf"/>
</dbReference>
<name>A0A1H9WSG7_9BACI</name>
<dbReference type="PRINTS" id="PR00413">
    <property type="entry name" value="HADHALOGNASE"/>
</dbReference>
<dbReference type="EMBL" id="FOGV01000046">
    <property type="protein sequence ID" value="SES36876.1"/>
    <property type="molecule type" value="Genomic_DNA"/>
</dbReference>
<dbReference type="STRING" id="1464123.SAMN05444126_1467"/>
<comment type="caution">
    <text evidence="2">The sequence shown here is derived from an EMBL/GenBank/DDBJ whole genome shotgun (WGS) entry which is preliminary data.</text>
</comment>
<dbReference type="SFLD" id="SFLDG01129">
    <property type="entry name" value="C1.5:_HAD__Beta-PGM__Phosphata"/>
    <property type="match status" value="1"/>
</dbReference>
<dbReference type="InterPro" id="IPR041492">
    <property type="entry name" value="HAD_2"/>
</dbReference>
<organism evidence="2 3">
    <name type="scientific">Salisediminibacterium halotolerans</name>
    <dbReference type="NCBI Taxonomy" id="517425"/>
    <lineage>
        <taxon>Bacteria</taxon>
        <taxon>Bacillati</taxon>
        <taxon>Bacillota</taxon>
        <taxon>Bacilli</taxon>
        <taxon>Bacillales</taxon>
        <taxon>Bacillaceae</taxon>
        <taxon>Salisediminibacterium</taxon>
    </lineage>
</organism>
<accession>A0A1H9WSG7</accession>
<dbReference type="GO" id="GO:0016787">
    <property type="term" value="F:hydrolase activity"/>
    <property type="evidence" value="ECO:0007669"/>
    <property type="project" value="UniProtKB-KW"/>
</dbReference>
<reference evidence="3" key="1">
    <citation type="submission" date="2016-10" db="EMBL/GenBank/DDBJ databases">
        <authorList>
            <person name="de Groot N.N."/>
        </authorList>
    </citation>
    <scope>NUCLEOTIDE SEQUENCE [LARGE SCALE GENOMIC DNA]</scope>
    <source>
        <strain evidence="3">10nlg</strain>
    </source>
</reference>
<evidence type="ECO:0000313" key="3">
    <source>
        <dbReference type="Proteomes" id="UP000199318"/>
    </source>
</evidence>
<keyword evidence="3" id="KW-1185">Reference proteome</keyword>
<dbReference type="PANTHER" id="PTHR43316:SF3">
    <property type="entry name" value="HALOACID DEHALOGENASE, TYPE II (AFU_ORTHOLOGUE AFUA_2G07750)-RELATED"/>
    <property type="match status" value="1"/>
</dbReference>
<sequence>MKMNKAILFDLDGTLLPMDTEKFAETYVKSLAKSMATYIHPDVFVKSLWAGTNAMIENKNPRKKNEDVFIDTFIPAAGVEKETVWPALNAYYEEEFPKLSYLTKPDRSARDLVLEAKNQGYKIAVATNPLFPKRAIEHRMAWAGIDDIPFDFITYYENSYFTKPHVEYYQDVSSSLNLAPVECIMAGNDAQEDLAASTAGMKTFFVTGHEIDRGEGGYYADDRGTLRELYEKLRDKEGIFSDC</sequence>
<dbReference type="InterPro" id="IPR023214">
    <property type="entry name" value="HAD_sf"/>
</dbReference>
<dbReference type="InterPro" id="IPR051540">
    <property type="entry name" value="S-2-haloacid_dehalogenase"/>
</dbReference>
<proteinExistence type="predicted"/>
<dbReference type="Gene3D" id="1.10.150.520">
    <property type="match status" value="1"/>
</dbReference>
<protein>
    <submittedName>
        <fullName evidence="2">Phosphoglycolate phosphatase, HAD superfamily</fullName>
    </submittedName>
</protein>
<dbReference type="Gene3D" id="3.40.50.1000">
    <property type="entry name" value="HAD superfamily/HAD-like"/>
    <property type="match status" value="1"/>
</dbReference>
<gene>
    <name evidence="2" type="ORF">SAMN05444126_1467</name>
</gene>
<dbReference type="SFLD" id="SFLDS00003">
    <property type="entry name" value="Haloacid_Dehalogenase"/>
    <property type="match status" value="1"/>
</dbReference>
<keyword evidence="1" id="KW-0378">Hydrolase</keyword>
<dbReference type="InterPro" id="IPR006439">
    <property type="entry name" value="HAD-SF_hydro_IA"/>
</dbReference>
<dbReference type="AlphaFoldDB" id="A0A1H9WSG7"/>
<evidence type="ECO:0000313" key="2">
    <source>
        <dbReference type="EMBL" id="SES36876.1"/>
    </source>
</evidence>